<reference evidence="2 3" key="1">
    <citation type="submission" date="2014-02" db="EMBL/GenBank/DDBJ databases">
        <title>Transposable element dynamics among asymbiotic and ectomycorrhizal Amanita fungi.</title>
        <authorList>
            <consortium name="DOE Joint Genome Institute"/>
            <person name="Hess J."/>
            <person name="Skrede I."/>
            <person name="Wolfe B."/>
            <person name="LaButti K."/>
            <person name="Ohm R.A."/>
            <person name="Grigoriev I.V."/>
            <person name="Pringle A."/>
        </authorList>
    </citation>
    <scope>NUCLEOTIDE SEQUENCE [LARGE SCALE GENOMIC DNA]</scope>
    <source>
        <strain evidence="2 3">SKay4041</strain>
    </source>
</reference>
<dbReference type="Pfam" id="PF08699">
    <property type="entry name" value="ArgoL1"/>
    <property type="match status" value="1"/>
</dbReference>
<dbReference type="InterPro" id="IPR014811">
    <property type="entry name" value="ArgoL1"/>
</dbReference>
<feature type="domain" description="Piwi" evidence="1">
    <location>
        <begin position="448"/>
        <end position="755"/>
    </location>
</feature>
<dbReference type="InterPro" id="IPR003165">
    <property type="entry name" value="Piwi"/>
</dbReference>
<dbReference type="SMART" id="SM00950">
    <property type="entry name" value="Piwi"/>
    <property type="match status" value="1"/>
</dbReference>
<dbReference type="Pfam" id="PF16487">
    <property type="entry name" value="ArgoMid"/>
    <property type="match status" value="1"/>
</dbReference>
<keyword evidence="3" id="KW-1185">Reference proteome</keyword>
<dbReference type="GO" id="GO:0003676">
    <property type="term" value="F:nucleic acid binding"/>
    <property type="evidence" value="ECO:0007669"/>
    <property type="project" value="InterPro"/>
</dbReference>
<dbReference type="Pfam" id="PF16488">
    <property type="entry name" value="ArgoL2"/>
    <property type="match status" value="1"/>
</dbReference>
<dbReference type="EMBL" id="KZ302082">
    <property type="protein sequence ID" value="PFH47976.1"/>
    <property type="molecule type" value="Genomic_DNA"/>
</dbReference>
<organism evidence="2 3">
    <name type="scientific">Amanita thiersii Skay4041</name>
    <dbReference type="NCBI Taxonomy" id="703135"/>
    <lineage>
        <taxon>Eukaryota</taxon>
        <taxon>Fungi</taxon>
        <taxon>Dikarya</taxon>
        <taxon>Basidiomycota</taxon>
        <taxon>Agaricomycotina</taxon>
        <taxon>Agaricomycetes</taxon>
        <taxon>Agaricomycetidae</taxon>
        <taxon>Agaricales</taxon>
        <taxon>Pluteineae</taxon>
        <taxon>Amanitaceae</taxon>
        <taxon>Amanita</taxon>
    </lineage>
</organism>
<dbReference type="SUPFAM" id="SSF101690">
    <property type="entry name" value="PAZ domain"/>
    <property type="match status" value="1"/>
</dbReference>
<dbReference type="STRING" id="703135.A0A2A9NJN4"/>
<dbReference type="Pfam" id="PF02171">
    <property type="entry name" value="Piwi"/>
    <property type="match status" value="1"/>
</dbReference>
<dbReference type="Gene3D" id="2.170.260.10">
    <property type="entry name" value="paz domain"/>
    <property type="match status" value="1"/>
</dbReference>
<dbReference type="InterPro" id="IPR032472">
    <property type="entry name" value="ArgoL2"/>
</dbReference>
<dbReference type="Gene3D" id="3.30.420.10">
    <property type="entry name" value="Ribonuclease H-like superfamily/Ribonuclease H"/>
    <property type="match status" value="1"/>
</dbReference>
<dbReference type="InterPro" id="IPR036085">
    <property type="entry name" value="PAZ_dom_sf"/>
</dbReference>
<dbReference type="Proteomes" id="UP000242287">
    <property type="component" value="Unassembled WGS sequence"/>
</dbReference>
<dbReference type="InterPro" id="IPR036397">
    <property type="entry name" value="RNaseH_sf"/>
</dbReference>
<evidence type="ECO:0000259" key="1">
    <source>
        <dbReference type="PROSITE" id="PS50822"/>
    </source>
</evidence>
<dbReference type="InterPro" id="IPR032473">
    <property type="entry name" value="Argonaute_Mid_dom"/>
</dbReference>
<evidence type="ECO:0000313" key="2">
    <source>
        <dbReference type="EMBL" id="PFH47976.1"/>
    </source>
</evidence>
<accession>A0A2A9NJN4</accession>
<protein>
    <recommendedName>
        <fullName evidence="1">Piwi domain-containing protein</fullName>
    </recommendedName>
</protein>
<sequence length="791" mass="90002">MTELVMRLQNEIEPSTFSPVGAYDGRANLFSTRQYAFTSKRFDVPWDPPRGGDRKATQKTATVMMTWVKGIDRNIVMKLLRGDRDSVSQGSDAMMTLTMLNIFVQAAPRMQANSLYNTKSFFLSGVRSSRAINVGPFEICRGYYQTVRPTFNKLIVNIDLTVGVVIPARPLRDIFLSYIQERDLRQLSGLRPDHRHFRNLKLFAKGIKFNIELPGHQRHPSHGRKAKEIKELVLDVGDITFMKDDEEISVATHFSRMYNVKLRPGTLGVKTKRGDVFPIDVCVAVPQLYKGRNSPSVIQEAMKAMPQTPRQRLDEIKESWQHLQYSDSTFMRYAGLSVDTSPMLVKGRMLPAPNMKFDGPQGIPHKQPGVWDVMGKRFSDPATIQSWTVVCFAQVHQSIIEGFVQGLSQEMQKHGKRISKPHKIAMRNGQGDVIRALQEEGMEAQASLMLVILPESAEEIRIMVKRFGDVVQGVPTQCVKWTQKRETETKQGRGNQYHNNLILKINTRMGGTNFRPSKQLFQDIPTMVIGADVSHPSPGSSLPSISALVGSYDPSYSRYIAITRVQDPRTEMIADLAEMFDYLLERFYSRLRVVPQRILFYRDGVSEGEFKTVLDVEHAAMKGVFAKKYGAEEKWPELSLIIVGKKHHTRFFPRDRNSEDNRGNGNLRPGFVVDQDIVHPVYSDFYLQSQAGLKGTSRPTHYTVLLMPKGINLDILQEFTFYLCHCYLRSTRSVKLPAPVYCADLVSGRSKFHFNQDTASVTSGGSSFDIDFWKRIYSPLNSRMVYSMYWV</sequence>
<dbReference type="AlphaFoldDB" id="A0A2A9NJN4"/>
<gene>
    <name evidence="2" type="ORF">AMATHDRAFT_66435</name>
</gene>
<dbReference type="SUPFAM" id="SSF53098">
    <property type="entry name" value="Ribonuclease H-like"/>
    <property type="match status" value="1"/>
</dbReference>
<dbReference type="InterPro" id="IPR012337">
    <property type="entry name" value="RNaseH-like_sf"/>
</dbReference>
<dbReference type="PROSITE" id="PS50822">
    <property type="entry name" value="PIWI"/>
    <property type="match status" value="1"/>
</dbReference>
<evidence type="ECO:0000313" key="3">
    <source>
        <dbReference type="Proteomes" id="UP000242287"/>
    </source>
</evidence>
<dbReference type="Gene3D" id="3.40.50.2300">
    <property type="match status" value="1"/>
</dbReference>
<dbReference type="OrthoDB" id="10252740at2759"/>
<dbReference type="PANTHER" id="PTHR22891">
    <property type="entry name" value="EUKARYOTIC TRANSLATION INITIATION FACTOR 2C"/>
    <property type="match status" value="1"/>
</dbReference>
<dbReference type="SMART" id="SM01163">
    <property type="entry name" value="DUF1785"/>
    <property type="match status" value="1"/>
</dbReference>
<proteinExistence type="predicted"/>
<name>A0A2A9NJN4_9AGAR</name>